<reference evidence="2 5" key="2">
    <citation type="journal article" date="2024" name="Int. J. Syst. Evol. Microbiol.">
        <title>Lacrimispora brassicae sp. nov. isolated from fermented cabbage, and proposal of Clostridium indicum Gundawar et al. 2019 and Clostridium methoxybenzovorans Mechichi et al. 1999 as heterotypic synonyms of Lacrimispora amygdalina (Parshina et al. 2003) Haas and Blanchard 2020 and Lacrimispora indolis (McClung and McCoy 1957) Haas and Blanchard 2020, respectively.</title>
        <authorList>
            <person name="Kobayashi H."/>
            <person name="Tanizawa Y."/>
            <person name="Sakamoto M."/>
            <person name="Ohkuma M."/>
            <person name="Tohno M."/>
        </authorList>
    </citation>
    <scope>NUCLEOTIDE SEQUENCE [LARGE SCALE GENOMIC DNA]</scope>
    <source>
        <strain evidence="2 5">DSM 12857</strain>
    </source>
</reference>
<dbReference type="AlphaFoldDB" id="A0A3E2NHU1"/>
<dbReference type="PANTHER" id="PTHR46331">
    <property type="entry name" value="VALACYCLOVIR HYDROLASE"/>
    <property type="match status" value="1"/>
</dbReference>
<evidence type="ECO:0000313" key="2">
    <source>
        <dbReference type="EMBL" id="GLB29579.1"/>
    </source>
</evidence>
<dbReference type="SUPFAM" id="SSF53474">
    <property type="entry name" value="alpha/beta-Hydrolases"/>
    <property type="match status" value="1"/>
</dbReference>
<evidence type="ECO:0000259" key="1">
    <source>
        <dbReference type="Pfam" id="PF00561"/>
    </source>
</evidence>
<organism evidence="3 4">
    <name type="scientific">Lacrimispora amygdalina</name>
    <dbReference type="NCBI Taxonomy" id="253257"/>
    <lineage>
        <taxon>Bacteria</taxon>
        <taxon>Bacillati</taxon>
        <taxon>Bacillota</taxon>
        <taxon>Clostridia</taxon>
        <taxon>Lachnospirales</taxon>
        <taxon>Lachnospiraceae</taxon>
        <taxon>Lacrimispora</taxon>
    </lineage>
</organism>
<dbReference type="Pfam" id="PF00561">
    <property type="entry name" value="Abhydrolase_1"/>
    <property type="match status" value="1"/>
</dbReference>
<dbReference type="Proteomes" id="UP001419084">
    <property type="component" value="Unassembled WGS sequence"/>
</dbReference>
<dbReference type="Proteomes" id="UP000260680">
    <property type="component" value="Unassembled WGS sequence"/>
</dbReference>
<protein>
    <submittedName>
        <fullName evidence="3">Alpha/beta hydrolase</fullName>
    </submittedName>
</protein>
<sequence length="225" mass="25110">MFITVNGIRLYYEVTGKGPAVILVHGNGENHSIFKETADLLSQDYTVYALDSRGHGKSSGKENISYEKMAKDVAEFIRLLELDRPACCGFSDGGIIGILAASKYPGLFSRLVICGANAYPEGLKRRWLILFGFLGLLFHDPRVLMMLNEPQISGKELEQISVPTLILAGERDMVLTSHTQYLASKIKNSLLRILPGETHGSYVIHSRKLYFYIKKFLNVPGKIEN</sequence>
<dbReference type="GO" id="GO:0017171">
    <property type="term" value="F:serine hydrolase activity"/>
    <property type="evidence" value="ECO:0007669"/>
    <property type="project" value="TreeGrafter"/>
</dbReference>
<evidence type="ECO:0000313" key="5">
    <source>
        <dbReference type="Proteomes" id="UP001419084"/>
    </source>
</evidence>
<name>A0A3E2NHU1_9FIRM</name>
<reference evidence="3 4" key="1">
    <citation type="submission" date="2018-07" db="EMBL/GenBank/DDBJ databases">
        <title>New species, Clostridium PI-S10-A1B.</title>
        <authorList>
            <person name="Krishna G."/>
            <person name="Summeta K."/>
            <person name="Shikha S."/>
            <person name="Prabhu P.B."/>
            <person name="Suresh K."/>
        </authorList>
    </citation>
    <scope>NUCLEOTIDE SEQUENCE [LARGE SCALE GENOMIC DNA]</scope>
    <source>
        <strain evidence="3 4">PI-S10-A1B</strain>
    </source>
</reference>
<keyword evidence="3" id="KW-0378">Hydrolase</keyword>
<gene>
    <name evidence="3" type="ORF">DS742_02965</name>
    <name evidence="2" type="ORF">LAD12857_15020</name>
</gene>
<dbReference type="EMBL" id="BRPJ01000029">
    <property type="protein sequence ID" value="GLB29579.1"/>
    <property type="molecule type" value="Genomic_DNA"/>
</dbReference>
<dbReference type="InterPro" id="IPR000073">
    <property type="entry name" value="AB_hydrolase_1"/>
</dbReference>
<evidence type="ECO:0000313" key="3">
    <source>
        <dbReference type="EMBL" id="RFZ80491.1"/>
    </source>
</evidence>
<dbReference type="InterPro" id="IPR029058">
    <property type="entry name" value="AB_hydrolase_fold"/>
</dbReference>
<dbReference type="PANTHER" id="PTHR46331:SF2">
    <property type="entry name" value="VALACYCLOVIR HYDROLASE"/>
    <property type="match status" value="1"/>
</dbReference>
<dbReference type="RefSeq" id="WP_117415538.1">
    <property type="nucleotide sequence ID" value="NZ_BRPJ01000029.1"/>
</dbReference>
<dbReference type="OrthoDB" id="9775557at2"/>
<evidence type="ECO:0000313" key="4">
    <source>
        <dbReference type="Proteomes" id="UP000260680"/>
    </source>
</evidence>
<comment type="caution">
    <text evidence="3">The sequence shown here is derived from an EMBL/GenBank/DDBJ whole genome shotgun (WGS) entry which is preliminary data.</text>
</comment>
<proteinExistence type="predicted"/>
<dbReference type="Gene3D" id="3.40.50.1820">
    <property type="entry name" value="alpha/beta hydrolase"/>
    <property type="match status" value="1"/>
</dbReference>
<dbReference type="EMBL" id="QOHO01000011">
    <property type="protein sequence ID" value="RFZ80491.1"/>
    <property type="molecule type" value="Genomic_DNA"/>
</dbReference>
<feature type="domain" description="AB hydrolase-1" evidence="1">
    <location>
        <begin position="19"/>
        <end position="121"/>
    </location>
</feature>
<accession>A0A3E2NHU1</accession>
<keyword evidence="5" id="KW-1185">Reference proteome</keyword>